<organism evidence="1 2">
    <name type="scientific">Paracoccus methylarcula</name>
    <dbReference type="NCBI Taxonomy" id="72022"/>
    <lineage>
        <taxon>Bacteria</taxon>
        <taxon>Pseudomonadati</taxon>
        <taxon>Pseudomonadota</taxon>
        <taxon>Alphaproteobacteria</taxon>
        <taxon>Rhodobacterales</taxon>
        <taxon>Paracoccaceae</taxon>
        <taxon>Paracoccus</taxon>
    </lineage>
</organism>
<protein>
    <submittedName>
        <fullName evidence="1">Uncharacterized protein</fullName>
    </submittedName>
</protein>
<dbReference type="EMBL" id="PXNQ02000004">
    <property type="protein sequence ID" value="RNF34972.1"/>
    <property type="molecule type" value="Genomic_DNA"/>
</dbReference>
<name>A0A422QYE2_9RHOB</name>
<gene>
    <name evidence="1" type="ORF">A7A09_008255</name>
</gene>
<evidence type="ECO:0000313" key="2">
    <source>
        <dbReference type="Proteomes" id="UP000238137"/>
    </source>
</evidence>
<dbReference type="Proteomes" id="UP000238137">
    <property type="component" value="Unassembled WGS sequence"/>
</dbReference>
<dbReference type="OrthoDB" id="7772846at2"/>
<sequence>MPQFESHGLKAGAWSGILTAEAAPGRVFLAHLGEVVSVAHVTGAGDGQWQVSVDLPSELLADGVHSFILFADDGEGSEAPQSDAAQLDRLNVMAGAPLDDALLAEVQLLRSELELLKREFRRLATPG</sequence>
<proteinExistence type="predicted"/>
<reference evidence="1" key="1">
    <citation type="submission" date="2018-05" db="EMBL/GenBank/DDBJ databases">
        <title>Reclassification of Methylarcula marina and Methylarcula terricola as Paracoccus methylarcula sp.nov., comb.nov. and Paracoccus terricola comb.nov.</title>
        <authorList>
            <person name="Shmareva M.N."/>
            <person name="Doronina N.V."/>
            <person name="Vasilenko O.V."/>
            <person name="Tarlachkov S.V."/>
            <person name="Trotsenko Y.A."/>
        </authorList>
    </citation>
    <scope>NUCLEOTIDE SEQUENCE [LARGE SCALE GENOMIC DNA]</scope>
    <source>
        <strain evidence="1">VKM B-2159</strain>
    </source>
</reference>
<accession>A0A422QYE2</accession>
<dbReference type="AlphaFoldDB" id="A0A422QYE2"/>
<comment type="caution">
    <text evidence="1">The sequence shown here is derived from an EMBL/GenBank/DDBJ whole genome shotgun (WGS) entry which is preliminary data.</text>
</comment>
<keyword evidence="2" id="KW-1185">Reference proteome</keyword>
<dbReference type="RefSeq" id="WP_106690947.1">
    <property type="nucleotide sequence ID" value="NZ_PXNQ02000004.1"/>
</dbReference>
<evidence type="ECO:0000313" key="1">
    <source>
        <dbReference type="EMBL" id="RNF34972.1"/>
    </source>
</evidence>